<evidence type="ECO:0000313" key="2">
    <source>
        <dbReference type="Proteomes" id="UP000637578"/>
    </source>
</evidence>
<evidence type="ECO:0000313" key="1">
    <source>
        <dbReference type="EMBL" id="GGM74280.1"/>
    </source>
</evidence>
<dbReference type="AlphaFoldDB" id="A0A8J3CCJ9"/>
<dbReference type="Proteomes" id="UP000637578">
    <property type="component" value="Unassembled WGS sequence"/>
</dbReference>
<reference evidence="1" key="1">
    <citation type="journal article" date="2014" name="Int. J. Syst. Evol. Microbiol.">
        <title>Complete genome sequence of Corynebacterium casei LMG S-19264T (=DSM 44701T), isolated from a smear-ripened cheese.</title>
        <authorList>
            <consortium name="US DOE Joint Genome Institute (JGI-PGF)"/>
            <person name="Walter F."/>
            <person name="Albersmeier A."/>
            <person name="Kalinowski J."/>
            <person name="Ruckert C."/>
        </authorList>
    </citation>
    <scope>NUCLEOTIDE SEQUENCE</scope>
    <source>
        <strain evidence="1">CGMCC 4.5737</strain>
    </source>
</reference>
<sequence length="83" mass="9100">MFHPIVNKPQADLASLLRKLAESTFDHTEPLETTVVRILSEADRVIHGKRRPCRPAVINGLAARYGLLGQPPATLEETGASWA</sequence>
<name>A0A8J3CCJ9_9PSEU</name>
<proteinExistence type="predicted"/>
<reference evidence="1" key="2">
    <citation type="submission" date="2020-09" db="EMBL/GenBank/DDBJ databases">
        <authorList>
            <person name="Sun Q."/>
            <person name="Zhou Y."/>
        </authorList>
    </citation>
    <scope>NUCLEOTIDE SEQUENCE</scope>
    <source>
        <strain evidence="1">CGMCC 4.5737</strain>
    </source>
</reference>
<comment type="caution">
    <text evidence="1">The sequence shown here is derived from an EMBL/GenBank/DDBJ whole genome shotgun (WGS) entry which is preliminary data.</text>
</comment>
<keyword evidence="2" id="KW-1185">Reference proteome</keyword>
<organism evidence="1 2">
    <name type="scientific">Longimycelium tulufanense</name>
    <dbReference type="NCBI Taxonomy" id="907463"/>
    <lineage>
        <taxon>Bacteria</taxon>
        <taxon>Bacillati</taxon>
        <taxon>Actinomycetota</taxon>
        <taxon>Actinomycetes</taxon>
        <taxon>Pseudonocardiales</taxon>
        <taxon>Pseudonocardiaceae</taxon>
        <taxon>Longimycelium</taxon>
    </lineage>
</organism>
<protein>
    <submittedName>
        <fullName evidence="1">Uncharacterized protein</fullName>
    </submittedName>
</protein>
<accession>A0A8J3CCJ9</accession>
<gene>
    <name evidence="1" type="ORF">GCM10012275_51200</name>
</gene>
<dbReference type="EMBL" id="BMMK01000032">
    <property type="protein sequence ID" value="GGM74280.1"/>
    <property type="molecule type" value="Genomic_DNA"/>
</dbReference>